<reference evidence="12 13" key="1">
    <citation type="journal article" date="2015" name="Int. J. Syst. Evol. Microbiol.">
        <title>Methanoculleus sediminis sp. nov., a methanogen from sediments near a submarine mud volcano.</title>
        <authorList>
            <person name="Chen S.C."/>
            <person name="Chen M.F."/>
            <person name="Lai M.C."/>
            <person name="Weng C.Y."/>
            <person name="Wu S.Y."/>
            <person name="Lin S."/>
            <person name="Yang T.F."/>
            <person name="Chen P.C."/>
        </authorList>
    </citation>
    <scope>NUCLEOTIDE SEQUENCE [LARGE SCALE GENOMIC DNA]</scope>
    <source>
        <strain evidence="12 13">S3Fa</strain>
    </source>
</reference>
<feature type="transmembrane region" description="Helical" evidence="11">
    <location>
        <begin position="239"/>
        <end position="256"/>
    </location>
</feature>
<dbReference type="GO" id="GO:0015420">
    <property type="term" value="F:ABC-type vitamin B12 transporter activity"/>
    <property type="evidence" value="ECO:0007669"/>
    <property type="project" value="UniProtKB-UniRule"/>
</dbReference>
<accession>A0A0H1R0G2</accession>
<dbReference type="InterPro" id="IPR004485">
    <property type="entry name" value="Cobalamin_biosynth_CobD/CbiB"/>
</dbReference>
<feature type="transmembrane region" description="Helical" evidence="11">
    <location>
        <begin position="276"/>
        <end position="300"/>
    </location>
</feature>
<dbReference type="Pfam" id="PF03186">
    <property type="entry name" value="CobD_Cbib"/>
    <property type="match status" value="1"/>
</dbReference>
<dbReference type="EMBL" id="JXOJ01000002">
    <property type="protein sequence ID" value="KLK88683.1"/>
    <property type="molecule type" value="Genomic_DNA"/>
</dbReference>
<dbReference type="Proteomes" id="UP000035301">
    <property type="component" value="Unassembled WGS sequence"/>
</dbReference>
<comment type="caution">
    <text evidence="12">The sequence shown here is derived from an EMBL/GenBank/DDBJ whole genome shotgun (WGS) entry which is preliminary data.</text>
</comment>
<comment type="caution">
    <text evidence="11">Lacks conserved residue(s) required for the propagation of feature annotation.</text>
</comment>
<dbReference type="PANTHER" id="PTHR34308">
    <property type="entry name" value="COBALAMIN BIOSYNTHESIS PROTEIN CBIB"/>
    <property type="match status" value="1"/>
</dbReference>
<sequence>MAAAAVVVAASLLVDRLLGDPHSRYHPVALLGRFIGWWGVPARYPVGLQRSVGFAGTVLTVALFAAPFALVEIAAPWYLYLLLAPFLLKTCLAWRALEEHAAAVVRALDDGGIDAGRRRVGMMVSRDTARLDPEHVLSAAYESMTENLVDSIISPLFYFGFFGLAGAAAFRAVNTLDAMLGYRDERARIGWFSARADDVANFIPARLTGLILLAYFAAKGRFAPAWAALRRDAKKRPGFNGGIPMAVIAGGVGVRLEKPGAYTIGDAERTLAEGGAGIVSAVRAATIIFVIFEIAALFLLGSVSYT</sequence>
<dbReference type="STRING" id="1550566.SZ63_06760"/>
<evidence type="ECO:0000313" key="12">
    <source>
        <dbReference type="EMBL" id="KLK88683.1"/>
    </source>
</evidence>
<keyword evidence="13" id="KW-1185">Reference proteome</keyword>
<gene>
    <name evidence="11" type="primary">cobD</name>
    <name evidence="12" type="ORF">SZ63_06760</name>
</gene>
<evidence type="ECO:0000256" key="7">
    <source>
        <dbReference type="ARBA" id="ARBA00022573"/>
    </source>
</evidence>
<dbReference type="AlphaFoldDB" id="A0A0H1R0G2"/>
<comment type="pathway">
    <text evidence="3 11">Cofactor biosynthesis; adenosylcobalamin biosynthesis.</text>
</comment>
<evidence type="ECO:0000256" key="6">
    <source>
        <dbReference type="ARBA" id="ARBA00022475"/>
    </source>
</evidence>
<dbReference type="UniPathway" id="UPA00148"/>
<evidence type="ECO:0000256" key="3">
    <source>
        <dbReference type="ARBA" id="ARBA00004953"/>
    </source>
</evidence>
<evidence type="ECO:0000256" key="10">
    <source>
        <dbReference type="ARBA" id="ARBA00023136"/>
    </source>
</evidence>
<protein>
    <recommendedName>
        <fullName evidence="5 11">Probable cobalamin biosynthesis protein CobD</fullName>
    </recommendedName>
</protein>
<dbReference type="GO" id="GO:0005886">
    <property type="term" value="C:plasma membrane"/>
    <property type="evidence" value="ECO:0007669"/>
    <property type="project" value="UniProtKB-SubCell"/>
</dbReference>
<keyword evidence="8 11" id="KW-0812">Transmembrane</keyword>
<evidence type="ECO:0000256" key="2">
    <source>
        <dbReference type="ARBA" id="ARBA00004651"/>
    </source>
</evidence>
<comment type="function">
    <text evidence="1 11">Converts cobyric acid to cobinamide by the addition of aminopropanol on the F carboxylic group.</text>
</comment>
<dbReference type="OrthoDB" id="46105at2157"/>
<comment type="similarity">
    <text evidence="4 11">Belongs to the CobD/CbiB family.</text>
</comment>
<name>A0A0H1R0G2_9EURY</name>
<keyword evidence="7 11" id="KW-0169">Cobalamin biosynthesis</keyword>
<keyword evidence="9 11" id="KW-1133">Transmembrane helix</keyword>
<evidence type="ECO:0000256" key="4">
    <source>
        <dbReference type="ARBA" id="ARBA00006263"/>
    </source>
</evidence>
<dbReference type="GO" id="GO:0048472">
    <property type="term" value="F:threonine-phosphate decarboxylase activity"/>
    <property type="evidence" value="ECO:0007669"/>
    <property type="project" value="InterPro"/>
</dbReference>
<evidence type="ECO:0000256" key="8">
    <source>
        <dbReference type="ARBA" id="ARBA00022692"/>
    </source>
</evidence>
<feature type="transmembrane region" description="Helical" evidence="11">
    <location>
        <begin position="53"/>
        <end position="71"/>
    </location>
</feature>
<keyword evidence="6 11" id="KW-1003">Cell membrane</keyword>
<evidence type="ECO:0000256" key="5">
    <source>
        <dbReference type="ARBA" id="ARBA00016185"/>
    </source>
</evidence>
<feature type="transmembrane region" description="Helical" evidence="11">
    <location>
        <begin position="152"/>
        <end position="173"/>
    </location>
</feature>
<comment type="subcellular location">
    <subcellularLocation>
        <location evidence="2 11">Cell membrane</location>
        <topology evidence="2 11">Multi-pass membrane protein</topology>
    </subcellularLocation>
</comment>
<dbReference type="NCBIfam" id="TIGR00380">
    <property type="entry name" value="cobal_cbiB"/>
    <property type="match status" value="1"/>
</dbReference>
<dbReference type="HAMAP" id="MF_00024">
    <property type="entry name" value="CobD_CbiB"/>
    <property type="match status" value="1"/>
</dbReference>
<dbReference type="GO" id="GO:0009236">
    <property type="term" value="P:cobalamin biosynthetic process"/>
    <property type="evidence" value="ECO:0007669"/>
    <property type="project" value="UniProtKB-UniRule"/>
</dbReference>
<dbReference type="PATRIC" id="fig|1550566.3.peg.1467"/>
<evidence type="ECO:0000313" key="13">
    <source>
        <dbReference type="Proteomes" id="UP000035301"/>
    </source>
</evidence>
<proteinExistence type="inferred from homology"/>
<evidence type="ECO:0000256" key="11">
    <source>
        <dbReference type="HAMAP-Rule" id="MF_00024"/>
    </source>
</evidence>
<evidence type="ECO:0000256" key="9">
    <source>
        <dbReference type="ARBA" id="ARBA00022989"/>
    </source>
</evidence>
<dbReference type="PANTHER" id="PTHR34308:SF1">
    <property type="entry name" value="COBALAMIN BIOSYNTHESIS PROTEIN CBIB"/>
    <property type="match status" value="1"/>
</dbReference>
<organism evidence="12 13">
    <name type="scientific">Methanoculleus sediminis</name>
    <dbReference type="NCBI Taxonomy" id="1550566"/>
    <lineage>
        <taxon>Archaea</taxon>
        <taxon>Methanobacteriati</taxon>
        <taxon>Methanobacteriota</taxon>
        <taxon>Stenosarchaea group</taxon>
        <taxon>Methanomicrobia</taxon>
        <taxon>Methanomicrobiales</taxon>
        <taxon>Methanomicrobiaceae</taxon>
        <taxon>Methanoculleus</taxon>
    </lineage>
</organism>
<evidence type="ECO:0000256" key="1">
    <source>
        <dbReference type="ARBA" id="ARBA00003384"/>
    </source>
</evidence>
<keyword evidence="10 11" id="KW-0472">Membrane</keyword>
<dbReference type="RefSeq" id="WP_048183000.1">
    <property type="nucleotide sequence ID" value="NZ_JXOJ01000002.1"/>
</dbReference>